<reference evidence="1" key="1">
    <citation type="submission" date="2014-09" db="EMBL/GenBank/DDBJ databases">
        <authorList>
            <person name="Magalhaes I.L.F."/>
            <person name="Oliveira U."/>
            <person name="Santos F.R."/>
            <person name="Vidigal T.H.D.A."/>
            <person name="Brescovit A.D."/>
            <person name="Santos A.J."/>
        </authorList>
    </citation>
    <scope>NUCLEOTIDE SEQUENCE</scope>
    <source>
        <tissue evidence="1">Shoot tissue taken approximately 20 cm above the soil surface</tissue>
    </source>
</reference>
<dbReference type="AlphaFoldDB" id="A0A0A9A1A4"/>
<sequence length="27" mass="3446">MQCFKEWKLSKWWKDLPFFAVIETDRL</sequence>
<reference evidence="1" key="2">
    <citation type="journal article" date="2015" name="Data Brief">
        <title>Shoot transcriptome of the giant reed, Arundo donax.</title>
        <authorList>
            <person name="Barrero R.A."/>
            <person name="Guerrero F.D."/>
            <person name="Moolhuijzen P."/>
            <person name="Goolsby J.A."/>
            <person name="Tidwell J."/>
            <person name="Bellgard S.E."/>
            <person name="Bellgard M.I."/>
        </authorList>
    </citation>
    <scope>NUCLEOTIDE SEQUENCE</scope>
    <source>
        <tissue evidence="1">Shoot tissue taken approximately 20 cm above the soil surface</tissue>
    </source>
</reference>
<dbReference type="EMBL" id="GBRH01254177">
    <property type="protein sequence ID" value="JAD43718.1"/>
    <property type="molecule type" value="Transcribed_RNA"/>
</dbReference>
<proteinExistence type="predicted"/>
<accession>A0A0A9A1A4</accession>
<name>A0A0A9A1A4_ARUDO</name>
<organism evidence="1">
    <name type="scientific">Arundo donax</name>
    <name type="common">Giant reed</name>
    <name type="synonym">Donax arundinaceus</name>
    <dbReference type="NCBI Taxonomy" id="35708"/>
    <lineage>
        <taxon>Eukaryota</taxon>
        <taxon>Viridiplantae</taxon>
        <taxon>Streptophyta</taxon>
        <taxon>Embryophyta</taxon>
        <taxon>Tracheophyta</taxon>
        <taxon>Spermatophyta</taxon>
        <taxon>Magnoliopsida</taxon>
        <taxon>Liliopsida</taxon>
        <taxon>Poales</taxon>
        <taxon>Poaceae</taxon>
        <taxon>PACMAD clade</taxon>
        <taxon>Arundinoideae</taxon>
        <taxon>Arundineae</taxon>
        <taxon>Arundo</taxon>
    </lineage>
</organism>
<protein>
    <submittedName>
        <fullName evidence="1">Uncharacterized protein</fullName>
    </submittedName>
</protein>
<evidence type="ECO:0000313" key="1">
    <source>
        <dbReference type="EMBL" id="JAD43718.1"/>
    </source>
</evidence>